<dbReference type="Proteomes" id="UP000075880">
    <property type="component" value="Unassembled WGS sequence"/>
</dbReference>
<accession>A0AAG5DW54</accession>
<reference evidence="1" key="1">
    <citation type="submission" date="2024-04" db="UniProtKB">
        <authorList>
            <consortium name="EnsemblMetazoa"/>
        </authorList>
    </citation>
    <scope>IDENTIFICATION</scope>
    <source>
        <strain evidence="1">EBRO</strain>
    </source>
</reference>
<proteinExistence type="predicted"/>
<sequence length="103" mass="11829">MCRSRIVRRGWPLCMPVTGRSWQQTQYRVCCAGCTRKATYRPDFTKIASLQTFCLSAPRHDDEAGSPNKNLRWITSSSQKFSFQMSMPLPVMKNKSLIAVPRK</sequence>
<evidence type="ECO:0000313" key="1">
    <source>
        <dbReference type="EnsemblMetazoa" id="ENSAATROPP015371"/>
    </source>
</evidence>
<evidence type="ECO:0000313" key="2">
    <source>
        <dbReference type="Proteomes" id="UP000075880"/>
    </source>
</evidence>
<name>A0AAG5DW54_ANOAO</name>
<organism evidence="1 2">
    <name type="scientific">Anopheles atroparvus</name>
    <name type="common">European mosquito</name>
    <dbReference type="NCBI Taxonomy" id="41427"/>
    <lineage>
        <taxon>Eukaryota</taxon>
        <taxon>Metazoa</taxon>
        <taxon>Ecdysozoa</taxon>
        <taxon>Arthropoda</taxon>
        <taxon>Hexapoda</taxon>
        <taxon>Insecta</taxon>
        <taxon>Pterygota</taxon>
        <taxon>Neoptera</taxon>
        <taxon>Endopterygota</taxon>
        <taxon>Diptera</taxon>
        <taxon>Nematocera</taxon>
        <taxon>Culicoidea</taxon>
        <taxon>Culicidae</taxon>
        <taxon>Anophelinae</taxon>
        <taxon>Anopheles</taxon>
    </lineage>
</organism>
<keyword evidence="2" id="KW-1185">Reference proteome</keyword>
<protein>
    <submittedName>
        <fullName evidence="1">Uncharacterized protein</fullName>
    </submittedName>
</protein>
<dbReference type="AlphaFoldDB" id="A0AAG5DW54"/>
<dbReference type="EnsemblMetazoa" id="ENSAATROPT017408">
    <property type="protein sequence ID" value="ENSAATROPP015371"/>
    <property type="gene ID" value="ENSAATROPG014230"/>
</dbReference>